<dbReference type="Proteomes" id="UP000176273">
    <property type="component" value="Unassembled WGS sequence"/>
</dbReference>
<organism evidence="2 3">
    <name type="scientific">Candidatus Jorgensenbacteria bacterium GWA1_54_12</name>
    <dbReference type="NCBI Taxonomy" id="1798468"/>
    <lineage>
        <taxon>Bacteria</taxon>
        <taxon>Candidatus Joergenseniibacteriota</taxon>
    </lineage>
</organism>
<keyword evidence="1" id="KW-0472">Membrane</keyword>
<proteinExistence type="predicted"/>
<dbReference type="AlphaFoldDB" id="A0A1F6BL97"/>
<dbReference type="STRING" id="1798468.A2110_01640"/>
<evidence type="ECO:0000256" key="1">
    <source>
        <dbReference type="SAM" id="Phobius"/>
    </source>
</evidence>
<accession>A0A1F6BL97</accession>
<reference evidence="2 3" key="1">
    <citation type="journal article" date="2016" name="Nat. Commun.">
        <title>Thousands of microbial genomes shed light on interconnected biogeochemical processes in an aquifer system.</title>
        <authorList>
            <person name="Anantharaman K."/>
            <person name="Brown C.T."/>
            <person name="Hug L.A."/>
            <person name="Sharon I."/>
            <person name="Castelle C.J."/>
            <person name="Probst A.J."/>
            <person name="Thomas B.C."/>
            <person name="Singh A."/>
            <person name="Wilkins M.J."/>
            <person name="Karaoz U."/>
            <person name="Brodie E.L."/>
            <person name="Williams K.H."/>
            <person name="Hubbard S.S."/>
            <person name="Banfield J.F."/>
        </authorList>
    </citation>
    <scope>NUCLEOTIDE SEQUENCE [LARGE SCALE GENOMIC DNA]</scope>
</reference>
<protein>
    <recommendedName>
        <fullName evidence="4">Type 4 fimbrial biogenesis protein PilX N-terminal domain-containing protein</fullName>
    </recommendedName>
</protein>
<comment type="caution">
    <text evidence="2">The sequence shown here is derived from an EMBL/GenBank/DDBJ whole genome shotgun (WGS) entry which is preliminary data.</text>
</comment>
<keyword evidence="1" id="KW-0812">Transmembrane</keyword>
<evidence type="ECO:0000313" key="3">
    <source>
        <dbReference type="Proteomes" id="UP000176273"/>
    </source>
</evidence>
<name>A0A1F6BL97_9BACT</name>
<evidence type="ECO:0000313" key="2">
    <source>
        <dbReference type="EMBL" id="OGG37694.1"/>
    </source>
</evidence>
<gene>
    <name evidence="2" type="ORF">A2110_01640</name>
</gene>
<evidence type="ECO:0008006" key="4">
    <source>
        <dbReference type="Google" id="ProtNLM"/>
    </source>
</evidence>
<dbReference type="EMBL" id="MFKH01000005">
    <property type="protein sequence ID" value="OGG37694.1"/>
    <property type="molecule type" value="Genomic_DNA"/>
</dbReference>
<feature type="transmembrane region" description="Helical" evidence="1">
    <location>
        <begin position="12"/>
        <end position="36"/>
    </location>
</feature>
<sequence>MNRDKSQRHSGGQILIESIVAISIGLVGVLGFMLLLTRSAAVGKDIGAEASAAYLAAEGIEMVKSIVDGNYTKDLAWNDGLGGGTYEMAYGDTAPVASSGRRLCFHGDTGLYDYDNGGGCSGADEATTTYRREIMITSLARDGVTGDDEMKVISVVRWTARGGEERSVSVENHFFDWRP</sequence>
<keyword evidence="1" id="KW-1133">Transmembrane helix</keyword>